<comment type="similarity">
    <text evidence="2 5">Belongs to the acyl-CoA dehydrogenase family.</text>
</comment>
<evidence type="ECO:0000256" key="5">
    <source>
        <dbReference type="RuleBase" id="RU362125"/>
    </source>
</evidence>
<evidence type="ECO:0000259" key="7">
    <source>
        <dbReference type="Pfam" id="PF02770"/>
    </source>
</evidence>
<feature type="domain" description="Acyl-CoA dehydrogenase/oxidase C-terminal" evidence="6">
    <location>
        <begin position="240"/>
        <end position="386"/>
    </location>
</feature>
<evidence type="ECO:0000256" key="3">
    <source>
        <dbReference type="ARBA" id="ARBA00022630"/>
    </source>
</evidence>
<keyword evidence="5 8" id="KW-0560">Oxidoreductase</keyword>
<dbReference type="GO" id="GO:0016937">
    <property type="term" value="F:short-chain fatty acyl-CoA dehydrogenase activity"/>
    <property type="evidence" value="ECO:0007669"/>
    <property type="project" value="UniProtKB-EC"/>
</dbReference>
<dbReference type="InterPro" id="IPR046373">
    <property type="entry name" value="Acyl-CoA_Oxase/DH_mid-dom_sf"/>
</dbReference>
<evidence type="ECO:0000256" key="2">
    <source>
        <dbReference type="ARBA" id="ARBA00009347"/>
    </source>
</evidence>
<dbReference type="Proteomes" id="UP000307968">
    <property type="component" value="Chromosome"/>
</dbReference>
<accession>A0A4V6YXV4</accession>
<dbReference type="CDD" id="cd00567">
    <property type="entry name" value="ACAD"/>
    <property type="match status" value="1"/>
</dbReference>
<dbReference type="Gene3D" id="2.40.110.10">
    <property type="entry name" value="Butyryl-CoA Dehydrogenase, subunit A, domain 2"/>
    <property type="match status" value="1"/>
</dbReference>
<dbReference type="AlphaFoldDB" id="A0A4V6YXV4"/>
<feature type="domain" description="Acyl-CoA oxidase/dehydrogenase middle" evidence="7">
    <location>
        <begin position="130"/>
        <end position="221"/>
    </location>
</feature>
<evidence type="ECO:0000256" key="4">
    <source>
        <dbReference type="ARBA" id="ARBA00022827"/>
    </source>
</evidence>
<dbReference type="Pfam" id="PF00441">
    <property type="entry name" value="Acyl-CoA_dh_1"/>
    <property type="match status" value="1"/>
</dbReference>
<dbReference type="InterPro" id="IPR036250">
    <property type="entry name" value="AcylCo_DH-like_C"/>
</dbReference>
<dbReference type="InterPro" id="IPR009075">
    <property type="entry name" value="AcylCo_DH/oxidase_C"/>
</dbReference>
<dbReference type="Gene3D" id="1.10.540.10">
    <property type="entry name" value="Acyl-CoA dehydrogenase/oxidase, N-terminal domain"/>
    <property type="match status" value="1"/>
</dbReference>
<dbReference type="EMBL" id="LR590463">
    <property type="protein sequence ID" value="VTP64603.1"/>
    <property type="molecule type" value="Genomic_DNA"/>
</dbReference>
<evidence type="ECO:0000313" key="9">
    <source>
        <dbReference type="Proteomes" id="UP000307968"/>
    </source>
</evidence>
<dbReference type="EC" id="1.3.8.1" evidence="8"/>
<dbReference type="InterPro" id="IPR009100">
    <property type="entry name" value="AcylCoA_DH/oxidase_NM_dom_sf"/>
</dbReference>
<dbReference type="SUPFAM" id="SSF47203">
    <property type="entry name" value="Acyl-CoA dehydrogenase C-terminal domain-like"/>
    <property type="match status" value="1"/>
</dbReference>
<evidence type="ECO:0000259" key="6">
    <source>
        <dbReference type="Pfam" id="PF00441"/>
    </source>
</evidence>
<keyword evidence="4 5" id="KW-0274">FAD</keyword>
<dbReference type="Gene3D" id="1.20.140.10">
    <property type="entry name" value="Butyryl-CoA Dehydrogenase, subunit A, domain 3"/>
    <property type="match status" value="1"/>
</dbReference>
<comment type="cofactor">
    <cofactor evidence="1 5">
        <name>FAD</name>
        <dbReference type="ChEBI" id="CHEBI:57692"/>
    </cofactor>
</comment>
<proteinExistence type="inferred from homology"/>
<dbReference type="GO" id="GO:0050660">
    <property type="term" value="F:flavin adenine dinucleotide binding"/>
    <property type="evidence" value="ECO:0007669"/>
    <property type="project" value="InterPro"/>
</dbReference>
<name>A0A4V6YXV4_SERRU</name>
<dbReference type="PANTHER" id="PTHR43884">
    <property type="entry name" value="ACYL-COA DEHYDROGENASE"/>
    <property type="match status" value="1"/>
</dbReference>
<dbReference type="SUPFAM" id="SSF56645">
    <property type="entry name" value="Acyl-CoA dehydrogenase NM domain-like"/>
    <property type="match status" value="1"/>
</dbReference>
<dbReference type="InterPro" id="IPR037069">
    <property type="entry name" value="AcylCoA_DH/ox_N_sf"/>
</dbReference>
<evidence type="ECO:0000256" key="1">
    <source>
        <dbReference type="ARBA" id="ARBA00001974"/>
    </source>
</evidence>
<dbReference type="PANTHER" id="PTHR43884:SF19">
    <property type="entry name" value="ACYL-COA DEHYDROGENASE FADE4-RELATED"/>
    <property type="match status" value="1"/>
</dbReference>
<dbReference type="GO" id="GO:0005886">
    <property type="term" value="C:plasma membrane"/>
    <property type="evidence" value="ECO:0007669"/>
    <property type="project" value="TreeGrafter"/>
</dbReference>
<protein>
    <submittedName>
        <fullName evidence="8">Acyl-CoA dehydrogenase, short-chain specific</fullName>
        <ecNumber evidence="8">1.3.8.1</ecNumber>
    </submittedName>
</protein>
<organism evidence="8 9">
    <name type="scientific">Serratia rubidaea</name>
    <name type="common">Serratia marinorubra</name>
    <dbReference type="NCBI Taxonomy" id="61652"/>
    <lineage>
        <taxon>Bacteria</taxon>
        <taxon>Pseudomonadati</taxon>
        <taxon>Pseudomonadota</taxon>
        <taxon>Gammaproteobacteria</taxon>
        <taxon>Enterobacterales</taxon>
        <taxon>Yersiniaceae</taxon>
        <taxon>Serratia</taxon>
    </lineage>
</organism>
<dbReference type="Pfam" id="PF02770">
    <property type="entry name" value="Acyl-CoA_dh_M"/>
    <property type="match status" value="1"/>
</dbReference>
<keyword evidence="3 5" id="KW-0285">Flavoprotein</keyword>
<evidence type="ECO:0000313" key="8">
    <source>
        <dbReference type="EMBL" id="VTP64603.1"/>
    </source>
</evidence>
<gene>
    <name evidence="8" type="ORF">NCTC12971_03644</name>
</gene>
<sequence length="445" mass="48180">MEKLLQALAPVHAAPLSAEDAADRRQEAEQACNRERLMQQDNDAAFPAETVAWLNRQGAQLLYLPAQHGGKLRGLEQITQLWRALAGIDLTVAIGHGKTFLGAVCVWLGGTPQQIAQIRQALLAHEPLAWGLTERGRGADLMATQTTATRQASGWRLQGEKWLINNATRGHIITVLANTGDAPGGARNLSVLLVDTRRLPPGCWRHLDKVNTYGIRGADISGQRWQDAPLPAEALVGEAGQGLELTLRALQLTRTACCGLSVGALDAGIKLTLELVQQHRLYGRRMIELDTVQTLLAESTTVAWLSEVTAWVAARHAGYLPQEMSVISALAKAAIPSLVAQQLTRLEEQMGARGFVSDLYAGGAFQKLIRDHQIVPIFDGSTIVNRVALVPQLPTLIRHFKKGTADLAALDQLAQLDAPQPEALPLASLTIFSRNGCSLVQACRR</sequence>
<dbReference type="InterPro" id="IPR006091">
    <property type="entry name" value="Acyl-CoA_Oxase/DH_mid-dom"/>
</dbReference>
<reference evidence="8 9" key="1">
    <citation type="submission" date="2019-05" db="EMBL/GenBank/DDBJ databases">
        <authorList>
            <consortium name="Pathogen Informatics"/>
        </authorList>
    </citation>
    <scope>NUCLEOTIDE SEQUENCE [LARGE SCALE GENOMIC DNA]</scope>
    <source>
        <strain evidence="8 9">NCTC12971</strain>
    </source>
</reference>